<proteinExistence type="predicted"/>
<sequence>MLYEKLLSEAYSLGIDVYEEEIRGNIKGLYADNVIWIDKHLPSYPHKYCILAEEIGHHHRTTGNILNQKKVVNVKQEMLARLWAYERLIPLYKIIEGHHQYIRNKHEFADFLGVTEEFLEAALQKYKEKYGHYVDVEGYRIIFDPLGVVEWFEEF</sequence>
<dbReference type="InterPro" id="IPR010359">
    <property type="entry name" value="IrrE_HExxH"/>
</dbReference>
<dbReference type="Pfam" id="PF06114">
    <property type="entry name" value="Peptidase_M78"/>
    <property type="match status" value="1"/>
</dbReference>
<dbReference type="STRING" id="86666.SAMN04490247_3175"/>
<dbReference type="Proteomes" id="UP000199225">
    <property type="component" value="Unassembled WGS sequence"/>
</dbReference>
<name>A0A1G8WH54_9BACI</name>
<evidence type="ECO:0000259" key="1">
    <source>
        <dbReference type="Pfam" id="PF06114"/>
    </source>
</evidence>
<organism evidence="2 3">
    <name type="scientific">Salimicrobium halophilum</name>
    <dbReference type="NCBI Taxonomy" id="86666"/>
    <lineage>
        <taxon>Bacteria</taxon>
        <taxon>Bacillati</taxon>
        <taxon>Bacillota</taxon>
        <taxon>Bacilli</taxon>
        <taxon>Bacillales</taxon>
        <taxon>Bacillaceae</taxon>
        <taxon>Salimicrobium</taxon>
    </lineage>
</organism>
<protein>
    <recommendedName>
        <fullName evidence="1">IrrE N-terminal-like domain-containing protein</fullName>
    </recommendedName>
</protein>
<reference evidence="3" key="1">
    <citation type="submission" date="2016-10" db="EMBL/GenBank/DDBJ databases">
        <authorList>
            <person name="Varghese N."/>
            <person name="Submissions S."/>
        </authorList>
    </citation>
    <scope>NUCLEOTIDE SEQUENCE [LARGE SCALE GENOMIC DNA]</scope>
    <source>
        <strain evidence="3">DSM 4771</strain>
    </source>
</reference>
<evidence type="ECO:0000313" key="3">
    <source>
        <dbReference type="Proteomes" id="UP000199225"/>
    </source>
</evidence>
<dbReference type="AlphaFoldDB" id="A0A1G8WH54"/>
<feature type="domain" description="IrrE N-terminal-like" evidence="1">
    <location>
        <begin position="13"/>
        <end position="123"/>
    </location>
</feature>
<dbReference type="EMBL" id="FNEV01000015">
    <property type="protein sequence ID" value="SDJ76995.1"/>
    <property type="molecule type" value="Genomic_DNA"/>
</dbReference>
<dbReference type="OrthoDB" id="1707128at2"/>
<accession>A0A1G8WH54</accession>
<gene>
    <name evidence="2" type="ORF">SAMN04490247_3175</name>
</gene>
<keyword evidence="3" id="KW-1185">Reference proteome</keyword>
<dbReference type="RefSeq" id="WP_093194817.1">
    <property type="nucleotide sequence ID" value="NZ_FNEV01000015.1"/>
</dbReference>
<evidence type="ECO:0000313" key="2">
    <source>
        <dbReference type="EMBL" id="SDJ76995.1"/>
    </source>
</evidence>